<dbReference type="SUPFAM" id="SSF53335">
    <property type="entry name" value="S-adenosyl-L-methionine-dependent methyltransferases"/>
    <property type="match status" value="1"/>
</dbReference>
<accession>A0A1F4V1W2</accession>
<dbReference type="Pfam" id="PF01564">
    <property type="entry name" value="Spermine_synth"/>
    <property type="match status" value="1"/>
</dbReference>
<keyword evidence="1" id="KW-0620">Polyamine biosynthesis</keyword>
<reference evidence="2 3" key="1">
    <citation type="journal article" date="2016" name="Nat. Commun.">
        <title>Thousands of microbial genomes shed light on interconnected biogeochemical processes in an aquifer system.</title>
        <authorList>
            <person name="Anantharaman K."/>
            <person name="Brown C.T."/>
            <person name="Hug L.A."/>
            <person name="Sharon I."/>
            <person name="Castelle C.J."/>
            <person name="Probst A.J."/>
            <person name="Thomas B.C."/>
            <person name="Singh A."/>
            <person name="Wilkins M.J."/>
            <person name="Karaoz U."/>
            <person name="Brodie E.L."/>
            <person name="Williams K.H."/>
            <person name="Hubbard S.S."/>
            <person name="Banfield J.F."/>
        </authorList>
    </citation>
    <scope>NUCLEOTIDE SEQUENCE [LARGE SCALE GENOMIC DNA]</scope>
</reference>
<dbReference type="CDD" id="cd02440">
    <property type="entry name" value="AdoMet_MTases"/>
    <property type="match status" value="1"/>
</dbReference>
<dbReference type="PANTHER" id="PTHR43317:SF1">
    <property type="entry name" value="THERMOSPERMINE SYNTHASE ACAULIS5"/>
    <property type="match status" value="1"/>
</dbReference>
<gene>
    <name evidence="2" type="ORF">A2W32_02690</name>
</gene>
<dbReference type="Gene3D" id="3.40.50.150">
    <property type="entry name" value="Vaccinia Virus protein VP39"/>
    <property type="match status" value="1"/>
</dbReference>
<organism evidence="2 3">
    <name type="scientific">candidate division WWE3 bacterium RBG_16_37_10</name>
    <dbReference type="NCBI Taxonomy" id="1802610"/>
    <lineage>
        <taxon>Bacteria</taxon>
        <taxon>Katanobacteria</taxon>
    </lineage>
</organism>
<dbReference type="PANTHER" id="PTHR43317">
    <property type="entry name" value="THERMOSPERMINE SYNTHASE ACAULIS5"/>
    <property type="match status" value="1"/>
</dbReference>
<dbReference type="InterPro" id="IPR029063">
    <property type="entry name" value="SAM-dependent_MTases_sf"/>
</dbReference>
<protein>
    <recommendedName>
        <fullName evidence="4">Spermidine synthase</fullName>
    </recommendedName>
</protein>
<comment type="caution">
    <text evidence="2">The sequence shown here is derived from an EMBL/GenBank/DDBJ whole genome shotgun (WGS) entry which is preliminary data.</text>
</comment>
<dbReference type="Proteomes" id="UP000177371">
    <property type="component" value="Unassembled WGS sequence"/>
</dbReference>
<dbReference type="GO" id="GO:0006596">
    <property type="term" value="P:polyamine biosynthetic process"/>
    <property type="evidence" value="ECO:0007669"/>
    <property type="project" value="UniProtKB-KW"/>
</dbReference>
<proteinExistence type="predicted"/>
<sequence length="228" mass="26167">MSIFDYFRYKVIFDKETPHNTRIQVISYLGMRKMTSEGITQSYYYKNSLAKEGYWKKAANIIKAKAPNAQNILFLGLGGGTAVHYVSKDNPNAKLVCVETDNVVIEACQKYFDTDKINNLKIVNADAFEFLADPHKFGISTGFDAVFADLFRGLFFVKIPDFDMFLKQLKNLINKNGLILFNYTFKKNDESSVQKFMQKIKEAFGNVDSEILRGRIETDNHLIYSLLK</sequence>
<dbReference type="STRING" id="1802610.A2W32_02690"/>
<dbReference type="AlphaFoldDB" id="A0A1F4V1W2"/>
<name>A0A1F4V1W2_UNCKA</name>
<evidence type="ECO:0000256" key="1">
    <source>
        <dbReference type="ARBA" id="ARBA00023115"/>
    </source>
</evidence>
<dbReference type="EMBL" id="MEUT01000028">
    <property type="protein sequence ID" value="OGC51167.1"/>
    <property type="molecule type" value="Genomic_DNA"/>
</dbReference>
<evidence type="ECO:0000313" key="3">
    <source>
        <dbReference type="Proteomes" id="UP000177371"/>
    </source>
</evidence>
<evidence type="ECO:0008006" key="4">
    <source>
        <dbReference type="Google" id="ProtNLM"/>
    </source>
</evidence>
<evidence type="ECO:0000313" key="2">
    <source>
        <dbReference type="EMBL" id="OGC51167.1"/>
    </source>
</evidence>